<protein>
    <recommendedName>
        <fullName evidence="1">Aminotransferase-like plant mobile domain-containing protein</fullName>
    </recommendedName>
</protein>
<proteinExistence type="predicted"/>
<evidence type="ECO:0000313" key="3">
    <source>
        <dbReference type="Proteomes" id="UP001358586"/>
    </source>
</evidence>
<evidence type="ECO:0000259" key="1">
    <source>
        <dbReference type="Pfam" id="PF10536"/>
    </source>
</evidence>
<feature type="domain" description="Aminotransferase-like plant mobile" evidence="1">
    <location>
        <begin position="6"/>
        <end position="131"/>
    </location>
</feature>
<dbReference type="Proteomes" id="UP001358586">
    <property type="component" value="Chromosome 3"/>
</dbReference>
<name>A0ABR0QIM3_GOSAR</name>
<dbReference type="EMBL" id="JARKNE010000003">
    <property type="protein sequence ID" value="KAK5839161.1"/>
    <property type="molecule type" value="Genomic_DNA"/>
</dbReference>
<comment type="caution">
    <text evidence="2">The sequence shown here is derived from an EMBL/GenBank/DDBJ whole genome shotgun (WGS) entry which is preliminary data.</text>
</comment>
<dbReference type="PANTHER" id="PTHR46033:SF8">
    <property type="entry name" value="PROTEIN MAINTENANCE OF MERISTEMS-LIKE"/>
    <property type="match status" value="1"/>
</dbReference>
<keyword evidence="3" id="KW-1185">Reference proteome</keyword>
<dbReference type="InterPro" id="IPR019557">
    <property type="entry name" value="AminoTfrase-like_pln_mobile"/>
</dbReference>
<accession>A0ABR0QIM3</accession>
<sequence length="173" mass="19784">MLRGTKLNPSLISALVERWRLEAHIFHLPCGECTIALENISLQLGLLVNGEVDTGPVISVEWSATCNQLLGKVSNKFRDSRIEMRWLEENLQTIEAFTSDIEKEQFTCAFILRLIRGLLMLDKSRNLVHLRFEDSRMHPSRIFGQSQHLECQRVIDSFCDGRDARIRSSDAAV</sequence>
<dbReference type="PANTHER" id="PTHR46033">
    <property type="entry name" value="PROTEIN MAIN-LIKE 2"/>
    <property type="match status" value="1"/>
</dbReference>
<gene>
    <name evidence="2" type="ORF">PVK06_007929</name>
</gene>
<organism evidence="2 3">
    <name type="scientific">Gossypium arboreum</name>
    <name type="common">Tree cotton</name>
    <name type="synonym">Gossypium nanking</name>
    <dbReference type="NCBI Taxonomy" id="29729"/>
    <lineage>
        <taxon>Eukaryota</taxon>
        <taxon>Viridiplantae</taxon>
        <taxon>Streptophyta</taxon>
        <taxon>Embryophyta</taxon>
        <taxon>Tracheophyta</taxon>
        <taxon>Spermatophyta</taxon>
        <taxon>Magnoliopsida</taxon>
        <taxon>eudicotyledons</taxon>
        <taxon>Gunneridae</taxon>
        <taxon>Pentapetalae</taxon>
        <taxon>rosids</taxon>
        <taxon>malvids</taxon>
        <taxon>Malvales</taxon>
        <taxon>Malvaceae</taxon>
        <taxon>Malvoideae</taxon>
        <taxon>Gossypium</taxon>
    </lineage>
</organism>
<dbReference type="InterPro" id="IPR044824">
    <property type="entry name" value="MAIN-like"/>
</dbReference>
<reference evidence="2 3" key="1">
    <citation type="submission" date="2023-03" db="EMBL/GenBank/DDBJ databases">
        <title>WGS of Gossypium arboreum.</title>
        <authorList>
            <person name="Yu D."/>
        </authorList>
    </citation>
    <scope>NUCLEOTIDE SEQUENCE [LARGE SCALE GENOMIC DNA]</scope>
    <source>
        <tissue evidence="2">Leaf</tissue>
    </source>
</reference>
<evidence type="ECO:0000313" key="2">
    <source>
        <dbReference type="EMBL" id="KAK5839161.1"/>
    </source>
</evidence>
<dbReference type="Pfam" id="PF10536">
    <property type="entry name" value="PMD"/>
    <property type="match status" value="1"/>
</dbReference>